<dbReference type="PRINTS" id="PR00086">
    <property type="entry name" value="LLDHDRGNASE"/>
</dbReference>
<evidence type="ECO:0000256" key="4">
    <source>
        <dbReference type="ARBA" id="ARBA00023002"/>
    </source>
</evidence>
<dbReference type="VEuPathDB" id="FungiDB:SAPIO_CDS4225"/>
<dbReference type="RefSeq" id="XP_016643427.1">
    <property type="nucleotide sequence ID" value="XM_016786825.1"/>
</dbReference>
<comment type="caution">
    <text evidence="12">The sequence shown here is derived from an EMBL/GenBank/DDBJ whole genome shotgun (WGS) entry which is preliminary data.</text>
</comment>
<evidence type="ECO:0000256" key="3">
    <source>
        <dbReference type="ARBA" id="ARBA00012967"/>
    </source>
</evidence>
<dbReference type="PROSITE" id="PS00064">
    <property type="entry name" value="L_LDH"/>
    <property type="match status" value="1"/>
</dbReference>
<dbReference type="KEGG" id="sapo:SAPIO_CDS4225"/>
<dbReference type="InterPro" id="IPR036291">
    <property type="entry name" value="NAD(P)-bd_dom_sf"/>
</dbReference>
<dbReference type="GO" id="GO:0006089">
    <property type="term" value="P:lactate metabolic process"/>
    <property type="evidence" value="ECO:0007669"/>
    <property type="project" value="TreeGrafter"/>
</dbReference>
<feature type="domain" description="Lactate/malate dehydrogenase N-terminal" evidence="10">
    <location>
        <begin position="20"/>
        <end position="158"/>
    </location>
</feature>
<evidence type="ECO:0000256" key="5">
    <source>
        <dbReference type="ARBA" id="ARBA00023027"/>
    </source>
</evidence>
<feature type="binding site" evidence="8">
    <location>
        <begin position="26"/>
        <end position="31"/>
    </location>
    <ligand>
        <name>NAD(+)</name>
        <dbReference type="ChEBI" id="CHEBI:57540"/>
    </ligand>
</feature>
<feature type="active site" description="Proton acceptor" evidence="7">
    <location>
        <position position="191"/>
    </location>
</feature>
<name>A0A084G8G6_PSEDA</name>
<dbReference type="EC" id="1.1.1.27" evidence="3 9"/>
<evidence type="ECO:0000256" key="9">
    <source>
        <dbReference type="RuleBase" id="RU000496"/>
    </source>
</evidence>
<evidence type="ECO:0000259" key="11">
    <source>
        <dbReference type="Pfam" id="PF02866"/>
    </source>
</evidence>
<dbReference type="InterPro" id="IPR001236">
    <property type="entry name" value="Lactate/malate_DH_N"/>
</dbReference>
<comment type="catalytic activity">
    <reaction evidence="6 9">
        <text>(S)-lactate + NAD(+) = pyruvate + NADH + H(+)</text>
        <dbReference type="Rhea" id="RHEA:23444"/>
        <dbReference type="ChEBI" id="CHEBI:15361"/>
        <dbReference type="ChEBI" id="CHEBI:15378"/>
        <dbReference type="ChEBI" id="CHEBI:16651"/>
        <dbReference type="ChEBI" id="CHEBI:57540"/>
        <dbReference type="ChEBI" id="CHEBI:57945"/>
        <dbReference type="EC" id="1.1.1.27"/>
    </reaction>
</comment>
<dbReference type="InterPro" id="IPR001557">
    <property type="entry name" value="L-lactate/malate_DH"/>
</dbReference>
<dbReference type="OrthoDB" id="6270329at2759"/>
<feature type="binding site" evidence="8">
    <location>
        <position position="51"/>
    </location>
    <ligand>
        <name>NAD(+)</name>
        <dbReference type="ChEBI" id="CHEBI:57540"/>
    </ligand>
</feature>
<keyword evidence="4 9" id="KW-0560">Oxidoreductase</keyword>
<evidence type="ECO:0000256" key="2">
    <source>
        <dbReference type="ARBA" id="ARBA00006054"/>
    </source>
</evidence>
<keyword evidence="13" id="KW-1185">Reference proteome</keyword>
<dbReference type="PANTHER" id="PTHR43128:SF16">
    <property type="entry name" value="L-LACTATE DEHYDROGENASE"/>
    <property type="match status" value="1"/>
</dbReference>
<feature type="domain" description="Lactate/malate dehydrogenase C-terminal" evidence="11">
    <location>
        <begin position="161"/>
        <end position="326"/>
    </location>
</feature>
<organism evidence="12 13">
    <name type="scientific">Pseudallescheria apiosperma</name>
    <name type="common">Scedosporium apiospermum</name>
    <dbReference type="NCBI Taxonomy" id="563466"/>
    <lineage>
        <taxon>Eukaryota</taxon>
        <taxon>Fungi</taxon>
        <taxon>Dikarya</taxon>
        <taxon>Ascomycota</taxon>
        <taxon>Pezizomycotina</taxon>
        <taxon>Sordariomycetes</taxon>
        <taxon>Hypocreomycetidae</taxon>
        <taxon>Microascales</taxon>
        <taxon>Microascaceae</taxon>
        <taxon>Scedosporium</taxon>
    </lineage>
</organism>
<dbReference type="NCBIfam" id="NF000824">
    <property type="entry name" value="PRK00066.1"/>
    <property type="match status" value="1"/>
</dbReference>
<dbReference type="GeneID" id="27723297"/>
<comment type="pathway">
    <text evidence="1 9">Fermentation; pyruvate fermentation to lactate; (S)-lactate from pyruvate: step 1/1.</text>
</comment>
<dbReference type="Proteomes" id="UP000028545">
    <property type="component" value="Unassembled WGS sequence"/>
</dbReference>
<dbReference type="InterPro" id="IPR022383">
    <property type="entry name" value="Lactate/malate_DH_C"/>
</dbReference>
<dbReference type="FunFam" id="3.40.50.720:FF:000018">
    <property type="entry name" value="Malate dehydrogenase"/>
    <property type="match status" value="1"/>
</dbReference>
<sequence>MATSAMKAPKGAIHEALKAVKIAVVGTGNVGSSTAYGLLLGGLAAEIVLVDINKPRAEGEAMDLSHASPFSHATRVRAGGYQDCAGASVVVIAAGINQKPGQSRMDLVHANVAIFKTIIPEIVRYAPDTILLVATNPVDILTYVTWKLSGFPTHRVIGSGTALDTARFRFEIGRYYGVNPESVHADIIGEHGDTELPVWSLSSISGMHLPDYCRHAGIQYDQKALTTCFTNTKNAAYEIIKRKGWTNYGVATALTRIVETILRDEDTLLPVSMVGKFAGVEGVALSVPCKVTRLGVFHTFTLKLSPEEESELRMSAESLKLVLKQVEPHLTQGLGL</sequence>
<dbReference type="EMBL" id="JOWA01000091">
    <property type="protein sequence ID" value="KEZ43628.1"/>
    <property type="molecule type" value="Genomic_DNA"/>
</dbReference>
<dbReference type="AlphaFoldDB" id="A0A084G8G6"/>
<evidence type="ECO:0000256" key="6">
    <source>
        <dbReference type="ARBA" id="ARBA00049258"/>
    </source>
</evidence>
<dbReference type="HAMAP" id="MF_00488">
    <property type="entry name" value="Lactate_dehydrog"/>
    <property type="match status" value="1"/>
</dbReference>
<dbReference type="GO" id="GO:0004459">
    <property type="term" value="F:L-lactate dehydrogenase (NAD+) activity"/>
    <property type="evidence" value="ECO:0007669"/>
    <property type="project" value="UniProtKB-EC"/>
</dbReference>
<gene>
    <name evidence="12" type="ORF">SAPIO_CDS4225</name>
</gene>
<evidence type="ECO:0000256" key="7">
    <source>
        <dbReference type="PIRSR" id="PIRSR000102-1"/>
    </source>
</evidence>
<dbReference type="SUPFAM" id="SSF51735">
    <property type="entry name" value="NAD(P)-binding Rossmann-fold domains"/>
    <property type="match status" value="1"/>
</dbReference>
<dbReference type="CDD" id="cd05292">
    <property type="entry name" value="LDH_2"/>
    <property type="match status" value="1"/>
</dbReference>
<dbReference type="PIRSF" id="PIRSF000102">
    <property type="entry name" value="Lac_mal_DH"/>
    <property type="match status" value="1"/>
</dbReference>
<dbReference type="InterPro" id="IPR011304">
    <property type="entry name" value="L-lactate_DH"/>
</dbReference>
<accession>A0A084G8G6</accession>
<dbReference type="InterPro" id="IPR018177">
    <property type="entry name" value="L-lactate_DH_AS"/>
</dbReference>
<proteinExistence type="inferred from homology"/>
<evidence type="ECO:0000256" key="1">
    <source>
        <dbReference type="ARBA" id="ARBA00004843"/>
    </source>
</evidence>
<evidence type="ECO:0000313" key="13">
    <source>
        <dbReference type="Proteomes" id="UP000028545"/>
    </source>
</evidence>
<dbReference type="SUPFAM" id="SSF56327">
    <property type="entry name" value="LDH C-terminal domain-like"/>
    <property type="match status" value="1"/>
</dbReference>
<dbReference type="Pfam" id="PF00056">
    <property type="entry name" value="Ldh_1_N"/>
    <property type="match status" value="1"/>
</dbReference>
<protein>
    <recommendedName>
        <fullName evidence="3 9">L-lactate dehydrogenase</fullName>
        <ecNumber evidence="3 9">1.1.1.27</ecNumber>
    </recommendedName>
</protein>
<dbReference type="HOGENOM" id="CLU_045401_1_1_1"/>
<evidence type="ECO:0000256" key="8">
    <source>
        <dbReference type="PIRSR" id="PIRSR000102-3"/>
    </source>
</evidence>
<dbReference type="GO" id="GO:0005737">
    <property type="term" value="C:cytoplasm"/>
    <property type="evidence" value="ECO:0007669"/>
    <property type="project" value="InterPro"/>
</dbReference>
<dbReference type="PANTHER" id="PTHR43128">
    <property type="entry name" value="L-2-HYDROXYCARBOXYLATE DEHYDROGENASE (NAD(P)(+))"/>
    <property type="match status" value="1"/>
</dbReference>
<dbReference type="UniPathway" id="UPA00554">
    <property type="reaction ID" value="UER00611"/>
</dbReference>
<dbReference type="OMA" id="EWDLDDY"/>
<dbReference type="Gene3D" id="3.40.50.720">
    <property type="entry name" value="NAD(P)-binding Rossmann-like Domain"/>
    <property type="match status" value="1"/>
</dbReference>
<comment type="similarity">
    <text evidence="2">Belongs to the LDH/MDH superfamily. LDH family.</text>
</comment>
<feature type="binding site" evidence="8">
    <location>
        <position position="111"/>
    </location>
    <ligand>
        <name>NAD(+)</name>
        <dbReference type="ChEBI" id="CHEBI:57540"/>
    </ligand>
</feature>
<evidence type="ECO:0000259" key="10">
    <source>
        <dbReference type="Pfam" id="PF00056"/>
    </source>
</evidence>
<keyword evidence="5 8" id="KW-0520">NAD</keyword>
<evidence type="ECO:0000313" key="12">
    <source>
        <dbReference type="EMBL" id="KEZ43628.1"/>
    </source>
</evidence>
<dbReference type="InterPro" id="IPR015955">
    <property type="entry name" value="Lactate_DH/Glyco_Ohase_4_C"/>
</dbReference>
<dbReference type="Gene3D" id="3.90.110.10">
    <property type="entry name" value="Lactate dehydrogenase/glycoside hydrolase, family 4, C-terminal"/>
    <property type="match status" value="1"/>
</dbReference>
<reference evidence="12 13" key="1">
    <citation type="journal article" date="2014" name="Genome Announc.">
        <title>Draft genome sequence of the pathogenic fungus Scedosporium apiospermum.</title>
        <authorList>
            <person name="Vandeputte P."/>
            <person name="Ghamrawi S."/>
            <person name="Rechenmann M."/>
            <person name="Iltis A."/>
            <person name="Giraud S."/>
            <person name="Fleury M."/>
            <person name="Thornton C."/>
            <person name="Delhaes L."/>
            <person name="Meyer W."/>
            <person name="Papon N."/>
            <person name="Bouchara J.P."/>
        </authorList>
    </citation>
    <scope>NUCLEOTIDE SEQUENCE [LARGE SCALE GENOMIC DNA]</scope>
    <source>
        <strain evidence="12 13">IHEM 14462</strain>
    </source>
</reference>
<dbReference type="NCBIfam" id="TIGR01771">
    <property type="entry name" value="L-LDH-NAD"/>
    <property type="match status" value="1"/>
</dbReference>
<dbReference type="Pfam" id="PF02866">
    <property type="entry name" value="Ldh_1_C"/>
    <property type="match status" value="1"/>
</dbReference>